<organism evidence="2 3">
    <name type="scientific">Agrobacterium rosae</name>
    <dbReference type="NCBI Taxonomy" id="1972867"/>
    <lineage>
        <taxon>Bacteria</taxon>
        <taxon>Pseudomonadati</taxon>
        <taxon>Pseudomonadota</taxon>
        <taxon>Alphaproteobacteria</taxon>
        <taxon>Hyphomicrobiales</taxon>
        <taxon>Rhizobiaceae</taxon>
        <taxon>Rhizobium/Agrobacterium group</taxon>
        <taxon>Agrobacterium</taxon>
    </lineage>
</organism>
<sequence>MTEDAIVHEEDTLLSATDLDEIRQLEESLWIAETRFDVALMDKVLAKDFFEFGRSGRTYKRAEILVEARPGQTIKATIPLLSFHGRQLSPDIVQATYVSEAVYGDVVEWANRSSIWSREGNSWKLRFHQGTPVDKSADGTSHLLSHVANAERLRSSVEQLQSGDVIERDPTQA</sequence>
<evidence type="ECO:0000313" key="3">
    <source>
        <dbReference type="Proteomes" id="UP000237447"/>
    </source>
</evidence>
<protein>
    <recommendedName>
        <fullName evidence="1">DUF4440 domain-containing protein</fullName>
    </recommendedName>
</protein>
<comment type="caution">
    <text evidence="2">The sequence shown here is derived from an EMBL/GenBank/DDBJ whole genome shotgun (WGS) entry which is preliminary data.</text>
</comment>
<dbReference type="EMBL" id="NXEJ01000004">
    <property type="protein sequence ID" value="POO52271.1"/>
    <property type="molecule type" value="Genomic_DNA"/>
</dbReference>
<dbReference type="InterPro" id="IPR027843">
    <property type="entry name" value="DUF4440"/>
</dbReference>
<dbReference type="SUPFAM" id="SSF54427">
    <property type="entry name" value="NTF2-like"/>
    <property type="match status" value="1"/>
</dbReference>
<feature type="domain" description="DUF4440" evidence="1">
    <location>
        <begin position="22"/>
        <end position="125"/>
    </location>
</feature>
<name>A0AAE5RYY1_9HYPH</name>
<dbReference type="Gene3D" id="6.10.250.330">
    <property type="match status" value="1"/>
</dbReference>
<dbReference type="Gene3D" id="3.10.450.50">
    <property type="match status" value="1"/>
</dbReference>
<gene>
    <name evidence="2" type="ORF">CPJ18_08095</name>
</gene>
<evidence type="ECO:0000313" key="2">
    <source>
        <dbReference type="EMBL" id="POO52271.1"/>
    </source>
</evidence>
<proteinExistence type="predicted"/>
<dbReference type="Pfam" id="PF14534">
    <property type="entry name" value="DUF4440"/>
    <property type="match status" value="1"/>
</dbReference>
<accession>A0AAE5RYY1</accession>
<reference evidence="2 3" key="1">
    <citation type="journal article" date="2018" name="Syst. Appl. Microbiol.">
        <title>Agrobacterium rosae sp. nov., isolated from galls on different agricultural crops.</title>
        <authorList>
            <person name="Kuzmanovic N."/>
            <person name="Pulawska J."/>
            <person name="Smalla K."/>
            <person name="Nesme X."/>
        </authorList>
    </citation>
    <scope>NUCLEOTIDE SEQUENCE [LARGE SCALE GENOMIC DNA]</scope>
    <source>
        <strain evidence="2 3">NCPPB 1650</strain>
    </source>
</reference>
<dbReference type="Proteomes" id="UP000237447">
    <property type="component" value="Unassembled WGS sequence"/>
</dbReference>
<dbReference type="InterPro" id="IPR032710">
    <property type="entry name" value="NTF2-like_dom_sf"/>
</dbReference>
<dbReference type="AlphaFoldDB" id="A0AAE5RYY1"/>
<evidence type="ECO:0000259" key="1">
    <source>
        <dbReference type="Pfam" id="PF14534"/>
    </source>
</evidence>